<comment type="caution">
    <text evidence="3">The sequence shown here is derived from an EMBL/GenBank/DDBJ whole genome shotgun (WGS) entry which is preliminary data.</text>
</comment>
<gene>
    <name evidence="3" type="ORF">VNI00_009266</name>
    <name evidence="2" type="ORF">VNI00_017652</name>
</gene>
<dbReference type="Gene3D" id="3.40.970.10">
    <property type="entry name" value="Ribonuclease H1, N-terminal domain"/>
    <property type="match status" value="1"/>
</dbReference>
<evidence type="ECO:0000313" key="2">
    <source>
        <dbReference type="EMBL" id="KAK7020662.1"/>
    </source>
</evidence>
<dbReference type="SUPFAM" id="SSF55658">
    <property type="entry name" value="L9 N-domain-like"/>
    <property type="match status" value="1"/>
</dbReference>
<reference evidence="3 4" key="1">
    <citation type="submission" date="2024-01" db="EMBL/GenBank/DDBJ databases">
        <title>A draft genome for a cacao thread blight-causing isolate of Paramarasmius palmivorus.</title>
        <authorList>
            <person name="Baruah I.K."/>
            <person name="Bukari Y."/>
            <person name="Amoako-Attah I."/>
            <person name="Meinhardt L.W."/>
            <person name="Bailey B.A."/>
            <person name="Cohen S.P."/>
        </authorList>
    </citation>
    <scope>NUCLEOTIDE SEQUENCE [LARGE SCALE GENOMIC DNA]</scope>
    <source>
        <strain evidence="3 4">GH-12</strain>
    </source>
</reference>
<dbReference type="Pfam" id="PF01693">
    <property type="entry name" value="Cauli_VI"/>
    <property type="match status" value="1"/>
</dbReference>
<dbReference type="EMBL" id="JAYKXP010000183">
    <property type="protein sequence ID" value="KAK7020662.1"/>
    <property type="molecule type" value="Genomic_DNA"/>
</dbReference>
<evidence type="ECO:0000313" key="4">
    <source>
        <dbReference type="Proteomes" id="UP001383192"/>
    </source>
</evidence>
<dbReference type="InterPro" id="IPR037056">
    <property type="entry name" value="RNase_H1_N_sf"/>
</dbReference>
<sequence length="171" mass="18749">MAANNDLLRTLQGLVGRNWSEGEVVALDQLGDAENHIFNKVVEMIIMKGYFASFVDADYQSSVRNAAAVRAPPTLSVVCPRCDLPVNLPPPEDRWYCVSAGLRVGWVKTWNTVKSLVLHVSGNKYTSYATKEDARKAFVAALIGGTVQVLGSTDRALEYDPIPFEDGCLFP</sequence>
<dbReference type="EMBL" id="JAYKXP010000034">
    <property type="protein sequence ID" value="KAK7041400.1"/>
    <property type="molecule type" value="Genomic_DNA"/>
</dbReference>
<feature type="domain" description="Ribonuclease H1 N-terminal" evidence="1">
    <location>
        <begin position="95"/>
        <end position="136"/>
    </location>
</feature>
<dbReference type="InterPro" id="IPR009027">
    <property type="entry name" value="Ribosomal_bL9/RNase_H1_N"/>
</dbReference>
<organism evidence="3 4">
    <name type="scientific">Paramarasmius palmivorus</name>
    <dbReference type="NCBI Taxonomy" id="297713"/>
    <lineage>
        <taxon>Eukaryota</taxon>
        <taxon>Fungi</taxon>
        <taxon>Dikarya</taxon>
        <taxon>Basidiomycota</taxon>
        <taxon>Agaricomycotina</taxon>
        <taxon>Agaricomycetes</taxon>
        <taxon>Agaricomycetidae</taxon>
        <taxon>Agaricales</taxon>
        <taxon>Marasmiineae</taxon>
        <taxon>Marasmiaceae</taxon>
        <taxon>Paramarasmius</taxon>
    </lineage>
</organism>
<proteinExistence type="predicted"/>
<evidence type="ECO:0000313" key="3">
    <source>
        <dbReference type="EMBL" id="KAK7041400.1"/>
    </source>
</evidence>
<name>A0AAW0CTX6_9AGAR</name>
<evidence type="ECO:0000259" key="1">
    <source>
        <dbReference type="Pfam" id="PF01693"/>
    </source>
</evidence>
<dbReference type="AlphaFoldDB" id="A0AAW0CTX6"/>
<keyword evidence="4" id="KW-1185">Reference proteome</keyword>
<protein>
    <recommendedName>
        <fullName evidence="1">Ribonuclease H1 N-terminal domain-containing protein</fullName>
    </recommendedName>
</protein>
<accession>A0AAW0CTX6</accession>
<dbReference type="InterPro" id="IPR011320">
    <property type="entry name" value="RNase_H1_N"/>
</dbReference>
<dbReference type="Proteomes" id="UP001383192">
    <property type="component" value="Unassembled WGS sequence"/>
</dbReference>